<evidence type="ECO:0000313" key="12">
    <source>
        <dbReference type="Proteomes" id="UP000294914"/>
    </source>
</evidence>
<reference evidence="11 12" key="1">
    <citation type="submission" date="2019-03" db="EMBL/GenBank/DDBJ databases">
        <title>Genomic Encyclopedia of Type Strains, Phase IV (KMG-IV): sequencing the most valuable type-strain genomes for metagenomic binning, comparative biology and taxonomic classification.</title>
        <authorList>
            <person name="Goeker M."/>
        </authorList>
    </citation>
    <scope>NUCLEOTIDE SEQUENCE [LARGE SCALE GENOMIC DNA]</scope>
    <source>
        <strain evidence="11 12">DSM 16326</strain>
    </source>
</reference>
<dbReference type="Pfam" id="PF01300">
    <property type="entry name" value="Sua5_yciO_yrdC"/>
    <property type="match status" value="1"/>
</dbReference>
<dbReference type="PANTHER" id="PTHR17490:SF18">
    <property type="entry name" value="THREONYLCARBAMOYL-AMP SYNTHASE"/>
    <property type="match status" value="1"/>
</dbReference>
<keyword evidence="7 9" id="KW-0067">ATP-binding</keyword>
<sequence>MRYKSGVRVSSSIQRAVQVLHDGGVIAYPTEAVYGLGCDPDDQAAIEKILALKQRERSKGLILIASSVDQVQPYLEELPQEARHRVLASWPGPFTWLWPAKADTSEWLRGDFATLAVRVTAHPLARELCQAFGKPLVSTSANLSGRPPARTAAEVREQFGEQVDFVLEGEVGPHSSPTEIRDALSGELIRG</sequence>
<dbReference type="InterPro" id="IPR023535">
    <property type="entry name" value="TC-AMP_synthase"/>
</dbReference>
<dbReference type="FunFam" id="3.90.870.10:FF:000004">
    <property type="entry name" value="Threonylcarbamoyl-AMP synthase"/>
    <property type="match status" value="1"/>
</dbReference>
<dbReference type="GO" id="GO:0000049">
    <property type="term" value="F:tRNA binding"/>
    <property type="evidence" value="ECO:0007669"/>
    <property type="project" value="TreeGrafter"/>
</dbReference>
<keyword evidence="12" id="KW-1185">Reference proteome</keyword>
<evidence type="ECO:0000256" key="6">
    <source>
        <dbReference type="ARBA" id="ARBA00022741"/>
    </source>
</evidence>
<evidence type="ECO:0000256" key="2">
    <source>
        <dbReference type="ARBA" id="ARBA00022490"/>
    </source>
</evidence>
<feature type="domain" description="YrdC-like" evidence="10">
    <location>
        <begin position="10"/>
        <end position="191"/>
    </location>
</feature>
<name>A0A4R8IRN3_9GAMM</name>
<dbReference type="Proteomes" id="UP000294914">
    <property type="component" value="Unassembled WGS sequence"/>
</dbReference>
<evidence type="ECO:0000256" key="1">
    <source>
        <dbReference type="ARBA" id="ARBA00004496"/>
    </source>
</evidence>
<keyword evidence="3 9" id="KW-0808">Transferase</keyword>
<dbReference type="PANTHER" id="PTHR17490">
    <property type="entry name" value="SUA5"/>
    <property type="match status" value="1"/>
</dbReference>
<keyword evidence="4 9" id="KW-0819">tRNA processing</keyword>
<evidence type="ECO:0000256" key="4">
    <source>
        <dbReference type="ARBA" id="ARBA00022694"/>
    </source>
</evidence>
<dbReference type="EC" id="2.7.7.87" evidence="9"/>
<evidence type="ECO:0000256" key="8">
    <source>
        <dbReference type="ARBA" id="ARBA00048366"/>
    </source>
</evidence>
<evidence type="ECO:0000313" key="11">
    <source>
        <dbReference type="EMBL" id="TDY03691.1"/>
    </source>
</evidence>
<dbReference type="GO" id="GO:0005737">
    <property type="term" value="C:cytoplasm"/>
    <property type="evidence" value="ECO:0007669"/>
    <property type="project" value="UniProtKB-SubCell"/>
</dbReference>
<accession>A0A4R8IRN3</accession>
<dbReference type="Gene3D" id="3.90.870.10">
    <property type="entry name" value="DHBP synthase"/>
    <property type="match status" value="1"/>
</dbReference>
<dbReference type="GO" id="GO:0003725">
    <property type="term" value="F:double-stranded RNA binding"/>
    <property type="evidence" value="ECO:0007669"/>
    <property type="project" value="InterPro"/>
</dbReference>
<comment type="similarity">
    <text evidence="9">Belongs to the SUA5 family. TsaC subfamily.</text>
</comment>
<comment type="caution">
    <text evidence="11">The sequence shown here is derived from an EMBL/GenBank/DDBJ whole genome shotgun (WGS) entry which is preliminary data.</text>
</comment>
<evidence type="ECO:0000256" key="7">
    <source>
        <dbReference type="ARBA" id="ARBA00022840"/>
    </source>
</evidence>
<keyword evidence="2 9" id="KW-0963">Cytoplasm</keyword>
<comment type="catalytic activity">
    <reaction evidence="8 9">
        <text>L-threonine + hydrogencarbonate + ATP = L-threonylcarbamoyladenylate + diphosphate + H2O</text>
        <dbReference type="Rhea" id="RHEA:36407"/>
        <dbReference type="ChEBI" id="CHEBI:15377"/>
        <dbReference type="ChEBI" id="CHEBI:17544"/>
        <dbReference type="ChEBI" id="CHEBI:30616"/>
        <dbReference type="ChEBI" id="CHEBI:33019"/>
        <dbReference type="ChEBI" id="CHEBI:57926"/>
        <dbReference type="ChEBI" id="CHEBI:73682"/>
        <dbReference type="EC" id="2.7.7.87"/>
    </reaction>
</comment>
<dbReference type="GO" id="GO:0002949">
    <property type="term" value="P:tRNA threonylcarbamoyladenosine modification"/>
    <property type="evidence" value="ECO:0007669"/>
    <property type="project" value="UniProtKB-UniRule"/>
</dbReference>
<keyword evidence="6 9" id="KW-0547">Nucleotide-binding</keyword>
<comment type="subcellular location">
    <subcellularLocation>
        <location evidence="1 9">Cytoplasm</location>
    </subcellularLocation>
</comment>
<dbReference type="InterPro" id="IPR006070">
    <property type="entry name" value="Sua5-like_dom"/>
</dbReference>
<gene>
    <name evidence="9" type="primary">tsaC</name>
    <name evidence="11" type="ORF">EDC23_0060</name>
</gene>
<comment type="function">
    <text evidence="9">Required for the formation of a threonylcarbamoyl group on adenosine at position 37 (t(6)A37) in tRNAs that read codons beginning with adenine. Catalyzes the conversion of L-threonine, HCO(3)(-)/CO(2) and ATP to give threonylcarbamoyl-AMP (TC-AMP) as the acyladenylate intermediate, with the release of diphosphate.</text>
</comment>
<dbReference type="HAMAP" id="MF_01852">
    <property type="entry name" value="TsaC"/>
    <property type="match status" value="1"/>
</dbReference>
<dbReference type="GO" id="GO:0061710">
    <property type="term" value="F:L-threonylcarbamoyladenylate synthase"/>
    <property type="evidence" value="ECO:0007669"/>
    <property type="project" value="UniProtKB-EC"/>
</dbReference>
<evidence type="ECO:0000256" key="3">
    <source>
        <dbReference type="ARBA" id="ARBA00022679"/>
    </source>
</evidence>
<proteinExistence type="inferred from homology"/>
<evidence type="ECO:0000256" key="5">
    <source>
        <dbReference type="ARBA" id="ARBA00022695"/>
    </source>
</evidence>
<dbReference type="EMBL" id="SOQX01000001">
    <property type="protein sequence ID" value="TDY03691.1"/>
    <property type="molecule type" value="Genomic_DNA"/>
</dbReference>
<keyword evidence="5 9" id="KW-0548">Nucleotidyltransferase</keyword>
<dbReference type="GO" id="GO:0005524">
    <property type="term" value="F:ATP binding"/>
    <property type="evidence" value="ECO:0007669"/>
    <property type="project" value="UniProtKB-UniRule"/>
</dbReference>
<dbReference type="PROSITE" id="PS51163">
    <property type="entry name" value="YRDC"/>
    <property type="match status" value="1"/>
</dbReference>
<dbReference type="AlphaFoldDB" id="A0A4R8IRN3"/>
<protein>
    <recommendedName>
        <fullName evidence="9">Threonylcarbamoyl-AMP synthase</fullName>
        <shortName evidence="9">TC-AMP synthase</shortName>
        <ecNumber evidence="9">2.7.7.87</ecNumber>
    </recommendedName>
    <alternativeName>
        <fullName evidence="9">L-threonylcarbamoyladenylate synthase</fullName>
    </alternativeName>
    <alternativeName>
        <fullName evidence="9">t(6)A37 threonylcarbamoyladenosine biosynthesis protein TsaC</fullName>
    </alternativeName>
    <alternativeName>
        <fullName evidence="9">tRNA threonylcarbamoyladenosine biosynthesis protein TsaC</fullName>
    </alternativeName>
</protein>
<dbReference type="SUPFAM" id="SSF55821">
    <property type="entry name" value="YrdC/RibB"/>
    <property type="match status" value="1"/>
</dbReference>
<dbReference type="NCBIfam" id="TIGR00057">
    <property type="entry name" value="L-threonylcarbamoyladenylate synthase"/>
    <property type="match status" value="1"/>
</dbReference>
<organism evidence="11 12">
    <name type="scientific">Thiohalophilus thiocyanatoxydans</name>
    <dbReference type="NCBI Taxonomy" id="381308"/>
    <lineage>
        <taxon>Bacteria</taxon>
        <taxon>Pseudomonadati</taxon>
        <taxon>Pseudomonadota</taxon>
        <taxon>Gammaproteobacteria</taxon>
        <taxon>Thiohalomonadales</taxon>
        <taxon>Thiohalophilaceae</taxon>
        <taxon>Thiohalophilus</taxon>
    </lineage>
</organism>
<dbReference type="GO" id="GO:0006450">
    <property type="term" value="P:regulation of translational fidelity"/>
    <property type="evidence" value="ECO:0007669"/>
    <property type="project" value="TreeGrafter"/>
</dbReference>
<evidence type="ECO:0000256" key="9">
    <source>
        <dbReference type="HAMAP-Rule" id="MF_01852"/>
    </source>
</evidence>
<dbReference type="InterPro" id="IPR050156">
    <property type="entry name" value="TC-AMP_synthase_SUA5"/>
</dbReference>
<evidence type="ECO:0000259" key="10">
    <source>
        <dbReference type="PROSITE" id="PS51163"/>
    </source>
</evidence>
<dbReference type="InterPro" id="IPR017945">
    <property type="entry name" value="DHBP_synth_RibB-like_a/b_dom"/>
</dbReference>